<dbReference type="PROSITE" id="PS51186">
    <property type="entry name" value="GNAT"/>
    <property type="match status" value="1"/>
</dbReference>
<evidence type="ECO:0000313" key="3">
    <source>
        <dbReference type="Proteomes" id="UP001273589"/>
    </source>
</evidence>
<sequence length="258" mass="28401">MDHAQVLRLFDRQMRRDVPPDHAGVRVERVAKVVRQSGGPDDWNGIVWSDLDASNADAAIAEQVRHYSALGVEFEWKTYAHDTPADLGERLLRAGFTAEDPESLMIAEVSELSTVVERAEDVRLVDATDEAGIRLAVEVHEAAFGTSGARLRGQLLDRLTHNPDSFVMTLALVGDRPVGAARIEFTPGADFASLWGGGIVAEFRGRGLYRALVAHRARLAATHGVRHLQVDAMPTSRPILQRLGFRKLSTTTPYVRSF</sequence>
<dbReference type="Proteomes" id="UP001273589">
    <property type="component" value="Unassembled WGS sequence"/>
</dbReference>
<evidence type="ECO:0000259" key="1">
    <source>
        <dbReference type="PROSITE" id="PS51186"/>
    </source>
</evidence>
<accession>A0AAJ2PJE8</accession>
<dbReference type="GO" id="GO:0016747">
    <property type="term" value="F:acyltransferase activity, transferring groups other than amino-acyl groups"/>
    <property type="evidence" value="ECO:0007669"/>
    <property type="project" value="InterPro"/>
</dbReference>
<dbReference type="RefSeq" id="WP_319688865.1">
    <property type="nucleotide sequence ID" value="NZ_JARAWN010000007.1"/>
</dbReference>
<dbReference type="InterPro" id="IPR016181">
    <property type="entry name" value="Acyl_CoA_acyltransferase"/>
</dbReference>
<proteinExistence type="predicted"/>
<dbReference type="EMBL" id="JARAWN010000007">
    <property type="protein sequence ID" value="MDX3128637.1"/>
    <property type="molecule type" value="Genomic_DNA"/>
</dbReference>
<dbReference type="Pfam" id="PF00583">
    <property type="entry name" value="Acetyltransf_1"/>
    <property type="match status" value="1"/>
</dbReference>
<dbReference type="SUPFAM" id="SSF55729">
    <property type="entry name" value="Acyl-CoA N-acyltransferases (Nat)"/>
    <property type="match status" value="1"/>
</dbReference>
<feature type="domain" description="N-acetyltransferase" evidence="1">
    <location>
        <begin position="122"/>
        <end position="258"/>
    </location>
</feature>
<dbReference type="Gene3D" id="3.40.630.30">
    <property type="match status" value="1"/>
</dbReference>
<dbReference type="InterPro" id="IPR000182">
    <property type="entry name" value="GNAT_dom"/>
</dbReference>
<protein>
    <submittedName>
        <fullName evidence="2">GNAT family N-acetyltransferase</fullName>
    </submittedName>
</protein>
<comment type="caution">
    <text evidence="2">The sequence shown here is derived from an EMBL/GenBank/DDBJ whole genome shotgun (WGS) entry which is preliminary data.</text>
</comment>
<dbReference type="AlphaFoldDB" id="A0AAJ2PJE8"/>
<gene>
    <name evidence="2" type="ORF">PV367_02210</name>
</gene>
<reference evidence="2" key="1">
    <citation type="journal article" date="2023" name="Microb. Genom.">
        <title>Mesoterricola silvestris gen. nov., sp. nov., Mesoterricola sediminis sp. nov., Geothrix oryzae sp. nov., Geothrix edaphica sp. nov., Geothrix rubra sp. nov., and Geothrix limicola sp. nov., six novel members of Acidobacteriota isolated from soils.</title>
        <authorList>
            <person name="Weisberg A.J."/>
            <person name="Pearce E."/>
            <person name="Kramer C.G."/>
            <person name="Chang J.H."/>
            <person name="Clarke C.R."/>
        </authorList>
    </citation>
    <scope>NUCLEOTIDE SEQUENCE</scope>
    <source>
        <strain evidence="2">ND06-05F</strain>
    </source>
</reference>
<organism evidence="2 3">
    <name type="scientific">Streptomyces europaeiscabiei</name>
    <dbReference type="NCBI Taxonomy" id="146819"/>
    <lineage>
        <taxon>Bacteria</taxon>
        <taxon>Bacillati</taxon>
        <taxon>Actinomycetota</taxon>
        <taxon>Actinomycetes</taxon>
        <taxon>Kitasatosporales</taxon>
        <taxon>Streptomycetaceae</taxon>
        <taxon>Streptomyces</taxon>
    </lineage>
</organism>
<evidence type="ECO:0000313" key="2">
    <source>
        <dbReference type="EMBL" id="MDX3128637.1"/>
    </source>
</evidence>
<name>A0AAJ2PJE8_9ACTN</name>
<dbReference type="CDD" id="cd04301">
    <property type="entry name" value="NAT_SF"/>
    <property type="match status" value="1"/>
</dbReference>